<keyword evidence="1" id="KW-1133">Transmembrane helix</keyword>
<keyword evidence="2" id="KW-0496">Mitochondrion</keyword>
<geneLocation type="mitochondrion" evidence="2"/>
<feature type="transmembrane region" description="Helical" evidence="1">
    <location>
        <begin position="89"/>
        <end position="105"/>
    </location>
</feature>
<keyword evidence="1" id="KW-0812">Transmembrane</keyword>
<name>A0A344AZ02_9EUPU</name>
<accession>A0A344AZ02</accession>
<protein>
    <submittedName>
        <fullName evidence="2">NADH dehydrogenase subunit 6</fullName>
    </submittedName>
</protein>
<feature type="transmembrane region" description="Helical" evidence="1">
    <location>
        <begin position="125"/>
        <end position="145"/>
    </location>
</feature>
<gene>
    <name evidence="2" type="primary">ND6</name>
</gene>
<organism evidence="2">
    <name type="scientific">Meghimatium bilineatum</name>
    <dbReference type="NCBI Taxonomy" id="318265"/>
    <lineage>
        <taxon>Eukaryota</taxon>
        <taxon>Metazoa</taxon>
        <taxon>Spiralia</taxon>
        <taxon>Lophotrochozoa</taxon>
        <taxon>Mollusca</taxon>
        <taxon>Gastropoda</taxon>
        <taxon>Heterobranchia</taxon>
        <taxon>Euthyneura</taxon>
        <taxon>Panpulmonata</taxon>
        <taxon>Eupulmonata</taxon>
        <taxon>Stylommatophora</taxon>
        <taxon>Helicina</taxon>
        <taxon>Arionoidea</taxon>
        <taxon>Philomycidae</taxon>
        <taxon>Meghimatium</taxon>
    </lineage>
</organism>
<sequence>MGDVVVNSLQAMLFFSVSSFLFFLFLSLTTNPLITGTGLFFLTLSIALYVSTCSTWYGMIIFLVYVGAMLVLFMYTVLATSNLLYKYKISWQLMLISFMGTMLLINPLSPDLSKLFMQANSMPNYLILSLACLLFLIMWVLLGIFQSLGKSFKIN</sequence>
<keyword evidence="1" id="KW-0472">Membrane</keyword>
<dbReference type="AlphaFoldDB" id="A0A344AZ02"/>
<evidence type="ECO:0000313" key="2">
    <source>
        <dbReference type="EMBL" id="AWX92084.1"/>
    </source>
</evidence>
<reference evidence="2" key="1">
    <citation type="submission" date="2017-12" db="EMBL/GenBank/DDBJ databases">
        <title>The complete mitochondrial genome of Phiolomycus bilineatus.</title>
        <authorList>
            <person name="Yang T."/>
            <person name="Xu G."/>
            <person name="Shen H."/>
            <person name="Gu B."/>
        </authorList>
    </citation>
    <scope>NUCLEOTIDE SEQUENCE</scope>
    <source>
        <tissue evidence="2">Muscular tissue</tissue>
    </source>
</reference>
<proteinExistence type="predicted"/>
<feature type="transmembrane region" description="Helical" evidence="1">
    <location>
        <begin position="6"/>
        <end position="26"/>
    </location>
</feature>
<evidence type="ECO:0000256" key="1">
    <source>
        <dbReference type="SAM" id="Phobius"/>
    </source>
</evidence>
<dbReference type="EMBL" id="MG722906">
    <property type="protein sequence ID" value="AWX92084.1"/>
    <property type="molecule type" value="Genomic_DNA"/>
</dbReference>
<feature type="transmembrane region" description="Helical" evidence="1">
    <location>
        <begin position="56"/>
        <end position="77"/>
    </location>
</feature>